<evidence type="ECO:0000313" key="1">
    <source>
        <dbReference type="EMBL" id="VCU69115.1"/>
    </source>
</evidence>
<dbReference type="AlphaFoldDB" id="A0A3P4B1V3"/>
<accession>A0A3P4B1V3</accession>
<sequence>MPFQAAWAAAASYCEHESGVTVQRHFGHHDHAHEPDAGAGGALSGHPDCAVCHAVALKAVVGGLPELAPQPVVRHHVSAPPPFLAPAPVFPPERPQWAASV</sequence>
<gene>
    <name evidence="1" type="primary">czcI</name>
    <name evidence="1" type="ORF">PIGHUM_01175</name>
</gene>
<dbReference type="Proteomes" id="UP000277294">
    <property type="component" value="Unassembled WGS sequence"/>
</dbReference>
<proteinExistence type="predicted"/>
<reference evidence="1 2" key="1">
    <citation type="submission" date="2018-10" db="EMBL/GenBank/DDBJ databases">
        <authorList>
            <person name="Criscuolo A."/>
        </authorList>
    </citation>
    <scope>NUCLEOTIDE SEQUENCE [LARGE SCALE GENOMIC DNA]</scope>
    <source>
        <strain evidence="1">DnA1</strain>
    </source>
</reference>
<evidence type="ECO:0000313" key="2">
    <source>
        <dbReference type="Proteomes" id="UP000277294"/>
    </source>
</evidence>
<dbReference type="EMBL" id="UWPJ01000010">
    <property type="protein sequence ID" value="VCU69115.1"/>
    <property type="molecule type" value="Genomic_DNA"/>
</dbReference>
<organism evidence="1 2">
    <name type="scientific">Pigmentiphaga humi</name>
    <dbReference type="NCBI Taxonomy" id="2478468"/>
    <lineage>
        <taxon>Bacteria</taxon>
        <taxon>Pseudomonadati</taxon>
        <taxon>Pseudomonadota</taxon>
        <taxon>Betaproteobacteria</taxon>
        <taxon>Burkholderiales</taxon>
        <taxon>Alcaligenaceae</taxon>
        <taxon>Pigmentiphaga</taxon>
    </lineage>
</organism>
<name>A0A3P4B1V3_9BURK</name>
<protein>
    <submittedName>
        <fullName evidence="1">Cobalt-zinc-cadmium resistance protein CzcI</fullName>
    </submittedName>
</protein>
<keyword evidence="2" id="KW-1185">Reference proteome</keyword>